<dbReference type="Proteomes" id="UP000316621">
    <property type="component" value="Chromosome 8"/>
</dbReference>
<dbReference type="OrthoDB" id="1684416at2759"/>
<feature type="region of interest" description="Disordered" evidence="1">
    <location>
        <begin position="215"/>
        <end position="234"/>
    </location>
</feature>
<dbReference type="AlphaFoldDB" id="A0A4Y7KM38"/>
<proteinExistence type="predicted"/>
<gene>
    <name evidence="3" type="ORF">C5167_048645</name>
</gene>
<keyword evidence="4" id="KW-1185">Reference proteome</keyword>
<dbReference type="Pfam" id="PF12214">
    <property type="entry name" value="TPX2_importin"/>
    <property type="match status" value="1"/>
</dbReference>
<dbReference type="GO" id="GO:0060236">
    <property type="term" value="P:regulation of mitotic spindle organization"/>
    <property type="evidence" value="ECO:0007669"/>
    <property type="project" value="InterPro"/>
</dbReference>
<dbReference type="GO" id="GO:0090307">
    <property type="term" value="P:mitotic spindle assembly"/>
    <property type="evidence" value="ECO:0007669"/>
    <property type="project" value="TreeGrafter"/>
</dbReference>
<accession>A0A4Y7KM38</accession>
<dbReference type="GO" id="GO:0005819">
    <property type="term" value="C:spindle"/>
    <property type="evidence" value="ECO:0007669"/>
    <property type="project" value="InterPro"/>
</dbReference>
<evidence type="ECO:0000256" key="1">
    <source>
        <dbReference type="SAM" id="MobiDB-lite"/>
    </source>
</evidence>
<reference evidence="3 4" key="1">
    <citation type="journal article" date="2018" name="Science">
        <title>The opium poppy genome and morphinan production.</title>
        <authorList>
            <person name="Guo L."/>
            <person name="Winzer T."/>
            <person name="Yang X."/>
            <person name="Li Y."/>
            <person name="Ning Z."/>
            <person name="He Z."/>
            <person name="Teodor R."/>
            <person name="Lu Y."/>
            <person name="Bowser T.A."/>
            <person name="Graham I.A."/>
            <person name="Ye K."/>
        </authorList>
    </citation>
    <scope>NUCLEOTIDE SEQUENCE [LARGE SCALE GENOMIC DNA]</scope>
    <source>
        <strain evidence="4">cv. HN1</strain>
        <tissue evidence="3">Leaves</tissue>
    </source>
</reference>
<dbReference type="GO" id="GO:0030295">
    <property type="term" value="F:protein kinase activator activity"/>
    <property type="evidence" value="ECO:0007669"/>
    <property type="project" value="TreeGrafter"/>
</dbReference>
<name>A0A4Y7KM38_PAPSO</name>
<evidence type="ECO:0000313" key="4">
    <source>
        <dbReference type="Proteomes" id="UP000316621"/>
    </source>
</evidence>
<feature type="domain" description="TPX2 central" evidence="2">
    <location>
        <begin position="241"/>
        <end position="409"/>
    </location>
</feature>
<dbReference type="GO" id="GO:0008017">
    <property type="term" value="F:microtubule binding"/>
    <property type="evidence" value="ECO:0007669"/>
    <property type="project" value="TreeGrafter"/>
</dbReference>
<feature type="region of interest" description="Disordered" evidence="1">
    <location>
        <begin position="433"/>
        <end position="465"/>
    </location>
</feature>
<dbReference type="STRING" id="3469.A0A4Y7KM38"/>
<dbReference type="InterPro" id="IPR027330">
    <property type="entry name" value="TPX2_central_dom"/>
</dbReference>
<organism evidence="3 4">
    <name type="scientific">Papaver somniferum</name>
    <name type="common">Opium poppy</name>
    <dbReference type="NCBI Taxonomy" id="3469"/>
    <lineage>
        <taxon>Eukaryota</taxon>
        <taxon>Viridiplantae</taxon>
        <taxon>Streptophyta</taxon>
        <taxon>Embryophyta</taxon>
        <taxon>Tracheophyta</taxon>
        <taxon>Spermatophyta</taxon>
        <taxon>Magnoliopsida</taxon>
        <taxon>Ranunculales</taxon>
        <taxon>Papaveraceae</taxon>
        <taxon>Papaveroideae</taxon>
        <taxon>Papaver</taxon>
    </lineage>
</organism>
<dbReference type="OMA" id="MEVEQVF"/>
<evidence type="ECO:0000313" key="3">
    <source>
        <dbReference type="EMBL" id="RZC73168.1"/>
    </source>
</evidence>
<dbReference type="InterPro" id="IPR009675">
    <property type="entry name" value="TPX2_fam"/>
</dbReference>
<dbReference type="Gramene" id="RZC73168">
    <property type="protein sequence ID" value="RZC73168"/>
    <property type="gene ID" value="C5167_048645"/>
</dbReference>
<dbReference type="PANTHER" id="PTHR14326">
    <property type="entry name" value="TARGETING PROTEIN FOR XKLP2"/>
    <property type="match status" value="1"/>
</dbReference>
<dbReference type="EMBL" id="CM010722">
    <property type="protein sequence ID" value="RZC73168.1"/>
    <property type="molecule type" value="Genomic_DNA"/>
</dbReference>
<evidence type="ECO:0000259" key="2">
    <source>
        <dbReference type="Pfam" id="PF12214"/>
    </source>
</evidence>
<dbReference type="GO" id="GO:0005880">
    <property type="term" value="C:nuclear microtubule"/>
    <property type="evidence" value="ECO:0007669"/>
    <property type="project" value="TreeGrafter"/>
</dbReference>
<protein>
    <recommendedName>
        <fullName evidence="2">TPX2 central domain-containing protein</fullName>
    </recommendedName>
</protein>
<dbReference type="PANTHER" id="PTHR14326:SF15">
    <property type="entry name" value="OS06G0130200 PROTEIN"/>
    <property type="match status" value="1"/>
</dbReference>
<sequence length="506" mass="57056">MEDEEMGETEMFVVVEEEEEDEEYDGRNVVEVKIDLDYEYDATKYFDFSREETEFEAANAEMWFDRAGDYPPSPFVAKLRLGLDMGRDSASTCSRHEDMDNGESTSIHSDMDMAPEIELSALDERCRGLTFYNHMEKDITKAKLKSGNKKSFPRSSTLMKPTASQLAKQNQFVNRFQKPLLPNSDRSTDSVSIIGTQAPKRQKLEGGHLHKVAETKQQHSLTHKAPKKDGPVSNISTHAKMKITIPREPELETAHRARRLRSKNGTDLREEAKPTTHQFKALPLNRKILEAPTLALRKKSTPKLPQFQVFHLKTSERATQHTSAASASSPPCDKTVKVVHKFNASSTVQNGTTDSKRPSFVDIPRQEASETTNKFKARPLNRKIFSSKGDIGVFRNTKREPTIPMEFNFPTDKRFNHIPPVDLFDKLSLTTESRQNAVPQPRLPRPARIPTGSKENAVGSLQQGNRTIQTVKDKAQIFGVKQNQCGGDLESGIGTRANMSRTLDIR</sequence>